<feature type="compositionally biased region" description="Gly residues" evidence="6">
    <location>
        <begin position="289"/>
        <end position="300"/>
    </location>
</feature>
<feature type="region of interest" description="Disordered" evidence="6">
    <location>
        <begin position="366"/>
        <end position="414"/>
    </location>
</feature>
<evidence type="ECO:0000256" key="4">
    <source>
        <dbReference type="ARBA" id="ARBA00023136"/>
    </source>
</evidence>
<keyword evidence="10" id="KW-1185">Reference proteome</keyword>
<dbReference type="Proteomes" id="UP001642482">
    <property type="component" value="Unassembled WGS sequence"/>
</dbReference>
<feature type="transmembrane region" description="Helical" evidence="7">
    <location>
        <begin position="20"/>
        <end position="41"/>
    </location>
</feature>
<comment type="similarity">
    <text evidence="5">Belongs to the SAT4 family.</text>
</comment>
<evidence type="ECO:0000256" key="6">
    <source>
        <dbReference type="SAM" id="MobiDB-lite"/>
    </source>
</evidence>
<feature type="compositionally biased region" description="Polar residues" evidence="6">
    <location>
        <begin position="366"/>
        <end position="384"/>
    </location>
</feature>
<feature type="transmembrane region" description="Helical" evidence="7">
    <location>
        <begin position="53"/>
        <end position="72"/>
    </location>
</feature>
<feature type="transmembrane region" description="Helical" evidence="7">
    <location>
        <begin position="128"/>
        <end position="153"/>
    </location>
</feature>
<name>A0ABP0D0Q4_9PEZI</name>
<feature type="compositionally biased region" description="Basic and acidic residues" evidence="6">
    <location>
        <begin position="328"/>
        <end position="337"/>
    </location>
</feature>
<dbReference type="PANTHER" id="PTHR33048:SF167">
    <property type="entry name" value="INTEGRAL MEMBRANE PROTEIN"/>
    <property type="match status" value="1"/>
</dbReference>
<comment type="subcellular location">
    <subcellularLocation>
        <location evidence="1">Membrane</location>
        <topology evidence="1">Multi-pass membrane protein</topology>
    </subcellularLocation>
</comment>
<feature type="transmembrane region" description="Helical" evidence="7">
    <location>
        <begin position="173"/>
        <end position="201"/>
    </location>
</feature>
<dbReference type="PANTHER" id="PTHR33048">
    <property type="entry name" value="PTH11-LIKE INTEGRAL MEMBRANE PROTEIN (AFU_ORTHOLOGUE AFUA_5G11245)"/>
    <property type="match status" value="1"/>
</dbReference>
<feature type="region of interest" description="Disordered" evidence="6">
    <location>
        <begin position="282"/>
        <end position="346"/>
    </location>
</feature>
<organism evidence="9 10">
    <name type="scientific">Sporothrix eucalyptigena</name>
    <dbReference type="NCBI Taxonomy" id="1812306"/>
    <lineage>
        <taxon>Eukaryota</taxon>
        <taxon>Fungi</taxon>
        <taxon>Dikarya</taxon>
        <taxon>Ascomycota</taxon>
        <taxon>Pezizomycotina</taxon>
        <taxon>Sordariomycetes</taxon>
        <taxon>Sordariomycetidae</taxon>
        <taxon>Ophiostomatales</taxon>
        <taxon>Ophiostomataceae</taxon>
        <taxon>Sporothrix</taxon>
    </lineage>
</organism>
<keyword evidence="3 7" id="KW-1133">Transmembrane helix</keyword>
<keyword evidence="4 7" id="KW-0472">Membrane</keyword>
<reference evidence="9 10" key="1">
    <citation type="submission" date="2024-01" db="EMBL/GenBank/DDBJ databases">
        <authorList>
            <person name="Allen C."/>
            <person name="Tagirdzhanova G."/>
        </authorList>
    </citation>
    <scope>NUCLEOTIDE SEQUENCE [LARGE SCALE GENOMIC DNA]</scope>
</reference>
<evidence type="ECO:0000259" key="8">
    <source>
        <dbReference type="Pfam" id="PF20684"/>
    </source>
</evidence>
<protein>
    <recommendedName>
        <fullName evidence="8">Rhodopsin domain-containing protein</fullName>
    </recommendedName>
</protein>
<evidence type="ECO:0000256" key="1">
    <source>
        <dbReference type="ARBA" id="ARBA00004141"/>
    </source>
</evidence>
<dbReference type="Pfam" id="PF20684">
    <property type="entry name" value="Fung_rhodopsin"/>
    <property type="match status" value="1"/>
</dbReference>
<evidence type="ECO:0000313" key="10">
    <source>
        <dbReference type="Proteomes" id="UP001642482"/>
    </source>
</evidence>
<gene>
    <name evidence="9" type="ORF">SEUCBS140593_009814</name>
</gene>
<keyword evidence="2 7" id="KW-0812">Transmembrane</keyword>
<evidence type="ECO:0000256" key="7">
    <source>
        <dbReference type="SAM" id="Phobius"/>
    </source>
</evidence>
<dbReference type="InterPro" id="IPR052337">
    <property type="entry name" value="SAT4-like"/>
</dbReference>
<evidence type="ECO:0000256" key="5">
    <source>
        <dbReference type="ARBA" id="ARBA00038359"/>
    </source>
</evidence>
<accession>A0ABP0D0Q4</accession>
<proteinExistence type="inferred from homology"/>
<evidence type="ECO:0000256" key="2">
    <source>
        <dbReference type="ARBA" id="ARBA00022692"/>
    </source>
</evidence>
<evidence type="ECO:0000313" key="9">
    <source>
        <dbReference type="EMBL" id="CAK7237014.1"/>
    </source>
</evidence>
<feature type="domain" description="Rhodopsin" evidence="8">
    <location>
        <begin position="37"/>
        <end position="235"/>
    </location>
</feature>
<dbReference type="InterPro" id="IPR049326">
    <property type="entry name" value="Rhodopsin_dom_fungi"/>
</dbReference>
<sequence length="414" mass="44843">MSTTATYTAEYAAESRLPVILGVLTTFFIIALIVVCLRIYVRTIVTHSFGADDILIICAILCQFGGWVAILVQSRHGLGRHQSTLDTETLEVFNHASFWGNVIEIAVGTMFIKLAIAANLLRLCSNRWYTIALWFIIALTIAYELVAFLFFFLNCKPVSGNWDTSVNAKCASLNTIVIFGLVNTSCNIVTDVALAAIPIPIIWGLNMKRTTRLYLIGVLSLGYLAVAMDIVKTVYQETLYGTLGIIASSVPMLKPLVSRVLGLDSTQDHSYYAYNSNGGNPSHIRTIGGTRGNGTRGGGARSAVRRGDGTQVGNGLDDPTYELDERDSDPGSDRKSDGINSTSVYRHDIGSQDNILYHVPGVSNKTTIENGNVNPNRSDSSLNGTPGGGTGSINRQQSGNFRGIKMTTEVSVKR</sequence>
<comment type="caution">
    <text evidence="9">The sequence shown here is derived from an EMBL/GenBank/DDBJ whole genome shotgun (WGS) entry which is preliminary data.</text>
</comment>
<dbReference type="EMBL" id="CAWUHD010000173">
    <property type="protein sequence ID" value="CAK7237014.1"/>
    <property type="molecule type" value="Genomic_DNA"/>
</dbReference>
<feature type="transmembrane region" description="Helical" evidence="7">
    <location>
        <begin position="92"/>
        <end position="116"/>
    </location>
</feature>
<evidence type="ECO:0000256" key="3">
    <source>
        <dbReference type="ARBA" id="ARBA00022989"/>
    </source>
</evidence>
<feature type="transmembrane region" description="Helical" evidence="7">
    <location>
        <begin position="213"/>
        <end position="232"/>
    </location>
</feature>